<sequence>MTGIAIGFREPNSSCQRRVQCIFVDTTEIENEHCTPIEKGNIRGVPVSKAKLVLKISIYGSTTTRVLQQTFTKLMRLFLSIFPATCYINSTGILSIISDESPSLSHLVMSWSFKFYGVGGWDWKFILFWLNPMSSTTDSGGAEPCENLILA</sequence>
<name>A0A8A1M2Z1_AJECA</name>
<evidence type="ECO:0000313" key="1">
    <source>
        <dbReference type="EMBL" id="QSS60439.1"/>
    </source>
</evidence>
<evidence type="ECO:0000313" key="2">
    <source>
        <dbReference type="Proteomes" id="UP000663671"/>
    </source>
</evidence>
<reference evidence="1" key="1">
    <citation type="submission" date="2021-01" db="EMBL/GenBank/DDBJ databases">
        <title>Chromosome-level genome assembly of a human fungal pathogen reveals clustering of transcriptionally co-regulated genes.</title>
        <authorList>
            <person name="Voorhies M."/>
            <person name="Cohen S."/>
            <person name="Shea T.P."/>
            <person name="Petrus S."/>
            <person name="Munoz J.F."/>
            <person name="Poplawski S."/>
            <person name="Goldman W.E."/>
            <person name="Michael T."/>
            <person name="Cuomo C.A."/>
            <person name="Sil A."/>
            <person name="Beyhan S."/>
        </authorList>
    </citation>
    <scope>NUCLEOTIDE SEQUENCE</scope>
    <source>
        <strain evidence="1">WU24</strain>
    </source>
</reference>
<organism evidence="1 2">
    <name type="scientific">Ajellomyces capsulatus</name>
    <name type="common">Darling's disease fungus</name>
    <name type="synonym">Histoplasma capsulatum</name>
    <dbReference type="NCBI Taxonomy" id="5037"/>
    <lineage>
        <taxon>Eukaryota</taxon>
        <taxon>Fungi</taxon>
        <taxon>Dikarya</taxon>
        <taxon>Ascomycota</taxon>
        <taxon>Pezizomycotina</taxon>
        <taxon>Eurotiomycetes</taxon>
        <taxon>Eurotiomycetidae</taxon>
        <taxon>Onygenales</taxon>
        <taxon>Ajellomycetaceae</taxon>
        <taxon>Histoplasma</taxon>
    </lineage>
</organism>
<dbReference type="Proteomes" id="UP000663671">
    <property type="component" value="Chromosome 4"/>
</dbReference>
<proteinExistence type="predicted"/>
<gene>
    <name evidence="1" type="ORF">I7I51_05238</name>
</gene>
<dbReference type="AlphaFoldDB" id="A0A8A1M2Z1"/>
<protein>
    <submittedName>
        <fullName evidence="1">Uncharacterized protein</fullName>
    </submittedName>
</protein>
<dbReference type="VEuPathDB" id="FungiDB:I7I51_05238"/>
<dbReference type="EMBL" id="CP069110">
    <property type="protein sequence ID" value="QSS60439.1"/>
    <property type="molecule type" value="Genomic_DNA"/>
</dbReference>
<accession>A0A8A1M2Z1</accession>